<feature type="domain" description="NADP-dependent oxidoreductase" evidence="2">
    <location>
        <begin position="22"/>
        <end position="325"/>
    </location>
</feature>
<proteinExistence type="predicted"/>
<dbReference type="PANTHER" id="PTHR43625:SF40">
    <property type="entry name" value="ALDO-KETO REDUCTASE YAKC [NADP(+)]"/>
    <property type="match status" value="1"/>
</dbReference>
<evidence type="ECO:0000313" key="4">
    <source>
        <dbReference type="Proteomes" id="UP000813824"/>
    </source>
</evidence>
<dbReference type="AlphaFoldDB" id="A0A8K0XUH5"/>
<gene>
    <name evidence="3" type="ORF">BXZ70DRAFT_285318</name>
</gene>
<dbReference type="InterPro" id="IPR050791">
    <property type="entry name" value="Aldo-Keto_reductase"/>
</dbReference>
<comment type="caution">
    <text evidence="3">The sequence shown here is derived from an EMBL/GenBank/DDBJ whole genome shotgun (WGS) entry which is preliminary data.</text>
</comment>
<dbReference type="SUPFAM" id="SSF51430">
    <property type="entry name" value="NAD(P)-linked oxidoreductase"/>
    <property type="match status" value="1"/>
</dbReference>
<dbReference type="Pfam" id="PF00248">
    <property type="entry name" value="Aldo_ket_red"/>
    <property type="match status" value="1"/>
</dbReference>
<dbReference type="InterPro" id="IPR020471">
    <property type="entry name" value="AKR"/>
</dbReference>
<dbReference type="GO" id="GO:0005737">
    <property type="term" value="C:cytoplasm"/>
    <property type="evidence" value="ECO:0007669"/>
    <property type="project" value="TreeGrafter"/>
</dbReference>
<dbReference type="OrthoDB" id="37537at2759"/>
<dbReference type="EMBL" id="JAEVFJ010000002">
    <property type="protein sequence ID" value="KAH8107235.1"/>
    <property type="molecule type" value="Genomic_DNA"/>
</dbReference>
<dbReference type="InterPro" id="IPR023210">
    <property type="entry name" value="NADP_OxRdtase_dom"/>
</dbReference>
<dbReference type="Gene3D" id="3.20.20.100">
    <property type="entry name" value="NADP-dependent oxidoreductase domain"/>
    <property type="match status" value="1"/>
</dbReference>
<evidence type="ECO:0000313" key="3">
    <source>
        <dbReference type="EMBL" id="KAH8107235.1"/>
    </source>
</evidence>
<keyword evidence="4" id="KW-1185">Reference proteome</keyword>
<dbReference type="PRINTS" id="PR00069">
    <property type="entry name" value="ALDKETRDTASE"/>
</dbReference>
<reference evidence="3" key="1">
    <citation type="journal article" date="2021" name="New Phytol.">
        <title>Evolutionary innovations through gain and loss of genes in the ectomycorrhizal Boletales.</title>
        <authorList>
            <person name="Wu G."/>
            <person name="Miyauchi S."/>
            <person name="Morin E."/>
            <person name="Kuo A."/>
            <person name="Drula E."/>
            <person name="Varga T."/>
            <person name="Kohler A."/>
            <person name="Feng B."/>
            <person name="Cao Y."/>
            <person name="Lipzen A."/>
            <person name="Daum C."/>
            <person name="Hundley H."/>
            <person name="Pangilinan J."/>
            <person name="Johnson J."/>
            <person name="Barry K."/>
            <person name="LaButti K."/>
            <person name="Ng V."/>
            <person name="Ahrendt S."/>
            <person name="Min B."/>
            <person name="Choi I.G."/>
            <person name="Park H."/>
            <person name="Plett J.M."/>
            <person name="Magnuson J."/>
            <person name="Spatafora J.W."/>
            <person name="Nagy L.G."/>
            <person name="Henrissat B."/>
            <person name="Grigoriev I.V."/>
            <person name="Yang Z.L."/>
            <person name="Xu J."/>
            <person name="Martin F.M."/>
        </authorList>
    </citation>
    <scope>NUCLEOTIDE SEQUENCE</scope>
    <source>
        <strain evidence="3">KKN 215</strain>
    </source>
</reference>
<keyword evidence="1" id="KW-0560">Oxidoreductase</keyword>
<name>A0A8K0XUH5_9AGAR</name>
<dbReference type="InterPro" id="IPR036812">
    <property type="entry name" value="NAD(P)_OxRdtase_dom_sf"/>
</dbReference>
<dbReference type="PANTHER" id="PTHR43625">
    <property type="entry name" value="AFLATOXIN B1 ALDEHYDE REDUCTASE"/>
    <property type="match status" value="1"/>
</dbReference>
<protein>
    <submittedName>
        <fullName evidence="3">NADP-dependent oxidoreductase domain-containing protein</fullName>
    </submittedName>
</protein>
<evidence type="ECO:0000256" key="1">
    <source>
        <dbReference type="ARBA" id="ARBA00023002"/>
    </source>
</evidence>
<accession>A0A8K0XUH5</accession>
<organism evidence="3 4">
    <name type="scientific">Cristinia sonorae</name>
    <dbReference type="NCBI Taxonomy" id="1940300"/>
    <lineage>
        <taxon>Eukaryota</taxon>
        <taxon>Fungi</taxon>
        <taxon>Dikarya</taxon>
        <taxon>Basidiomycota</taxon>
        <taxon>Agaricomycotina</taxon>
        <taxon>Agaricomycetes</taxon>
        <taxon>Agaricomycetidae</taxon>
        <taxon>Agaricales</taxon>
        <taxon>Pleurotineae</taxon>
        <taxon>Stephanosporaceae</taxon>
        <taxon>Cristinia</taxon>
    </lineage>
</organism>
<dbReference type="GO" id="GO:0016491">
    <property type="term" value="F:oxidoreductase activity"/>
    <property type="evidence" value="ECO:0007669"/>
    <property type="project" value="UniProtKB-KW"/>
</dbReference>
<evidence type="ECO:0000259" key="2">
    <source>
        <dbReference type="Pfam" id="PF00248"/>
    </source>
</evidence>
<sequence>MTSAATYPKIRLGGPDGPLVSAIGFGAMSIGAAAYGVTDEKAALETLTRAADLGTTFWDTSDAYGASQRYIGKWFKETGRRKEIFFATKFGTADTTKPVHSPGYWKLNSKPSFVKMKVEEALRECQTDYIDLFYQHRVDPEVPVEVVMEALRPYVENGTIKWIGISEPSIEVLRRAKAVPVVGPKIIAAQMEFSPFCMEIESSGFAAAAKELGVSIIAYSPLGRGMMTGQFTSRDQFEPGDIRHFMPRFSEENFSANLVVVDKFKVVAQKHNVTPGQVTLAWILARHPDFVSIPGTRSVKRLEENAQAVNVKLDEEDLKLLNEAVEVADVKGERFPPAFAHIMNQDCIPLSEWKGEITTA</sequence>
<dbReference type="Proteomes" id="UP000813824">
    <property type="component" value="Unassembled WGS sequence"/>
</dbReference>